<dbReference type="AlphaFoldDB" id="A0AAW2UHW8"/>
<feature type="compositionally biased region" description="Basic and acidic residues" evidence="1">
    <location>
        <begin position="49"/>
        <end position="59"/>
    </location>
</feature>
<dbReference type="PANTHER" id="PTHR33116">
    <property type="entry name" value="REVERSE TRANSCRIPTASE ZINC-BINDING DOMAIN-CONTAINING PROTEIN-RELATED-RELATED"/>
    <property type="match status" value="1"/>
</dbReference>
<protein>
    <recommendedName>
        <fullName evidence="3">Reverse transcriptase domain-containing protein</fullName>
    </recommendedName>
</protein>
<proteinExistence type="predicted"/>
<dbReference type="InterPro" id="IPR036691">
    <property type="entry name" value="Endo/exonu/phosph_ase_sf"/>
</dbReference>
<dbReference type="PANTHER" id="PTHR33116:SF82">
    <property type="entry name" value="RNASE H FAMILY PROTEIN"/>
    <property type="match status" value="1"/>
</dbReference>
<reference evidence="2" key="2">
    <citation type="journal article" date="2024" name="Plant">
        <title>Genomic evolution and insights into agronomic trait innovations of Sesamum species.</title>
        <authorList>
            <person name="Miao H."/>
            <person name="Wang L."/>
            <person name="Qu L."/>
            <person name="Liu H."/>
            <person name="Sun Y."/>
            <person name="Le M."/>
            <person name="Wang Q."/>
            <person name="Wei S."/>
            <person name="Zheng Y."/>
            <person name="Lin W."/>
            <person name="Duan Y."/>
            <person name="Cao H."/>
            <person name="Xiong S."/>
            <person name="Wang X."/>
            <person name="Wei L."/>
            <person name="Li C."/>
            <person name="Ma Q."/>
            <person name="Ju M."/>
            <person name="Zhao R."/>
            <person name="Li G."/>
            <person name="Mu C."/>
            <person name="Tian Q."/>
            <person name="Mei H."/>
            <person name="Zhang T."/>
            <person name="Gao T."/>
            <person name="Zhang H."/>
        </authorList>
    </citation>
    <scope>NUCLEOTIDE SEQUENCE</scope>
    <source>
        <strain evidence="2">KEN1</strain>
    </source>
</reference>
<evidence type="ECO:0000313" key="2">
    <source>
        <dbReference type="EMBL" id="KAL0416743.1"/>
    </source>
</evidence>
<evidence type="ECO:0008006" key="3">
    <source>
        <dbReference type="Google" id="ProtNLM"/>
    </source>
</evidence>
<sequence>MQIAENPDNPIRPNDDGEGTANATLSFIRRQHDMPSLHTASSGNENEADCSRENNTEDKSADKMNDELQVIAQTNLVQNICDFEPGDNSPVDIPELVVRGGHKTALYNDERENEGSSWNLLEYEADIDIAAKDEDFTEARAQGKHHRVFTPLIVVSFTKDPILCTVVYGKCDRVERTVIWDFIRSMGDQPTPWFIGGDFNSVVSVSERSNGIYPAHHSIEEFSDAIFDSGLIDTFVKHLPRSSSDHYPLLISLKLTTMTMPSSFHFQNIGIKPLLETSSISYSRRKGPFWRLKKKSDASPSDDNLIEMNCKKAEWQHALSIEEDFWRQKAACKWVLEGERNTRFYNSLVRKKQARNVISLVEQEGQKISEAVPLRASGVDFFRRLLTADRQHKHDPYLLHIPRLITPQQGFLLQQHTTFDEVKHVVFDMSVNSVVGPDGFNAFFYRTCWDIIGEDVVVAVQDFLSGFPLPTSITTTSIALIPKAKTPPTFDHCPKEKRLCPTTSNWDNIQLAQDILHLLAANKKDWNVALKLDMAKAYDRVDWNFLEIVLLALGFPDHWAVLATMPIDLISILKPPKGIMLRIERMFNKIFWGSFGTVKRLHWSSWRSICRPIEEGGLGVRLLADTMEAFSMKLWWRFHESSSLWSQFLTAKYCKRSCTITAQTHPNGSPIWRHLKSGQGMTEGSIAWAHREGNLCFWHDFWVGEAPLGDLVQPHLVSHERVHYYWADDSWDIDKLRRVLPAALVQLVSVVSFDRGAKDMPVWRGHSTGIFSISSAWNLTRIHGVRCPLLKDLWHRTILPSMSILVQRLLNNFIAIDARLREKART</sequence>
<reference evidence="2" key="1">
    <citation type="submission" date="2020-06" db="EMBL/GenBank/DDBJ databases">
        <authorList>
            <person name="Li T."/>
            <person name="Hu X."/>
            <person name="Zhang T."/>
            <person name="Song X."/>
            <person name="Zhang H."/>
            <person name="Dai N."/>
            <person name="Sheng W."/>
            <person name="Hou X."/>
            <person name="Wei L."/>
        </authorList>
    </citation>
    <scope>NUCLEOTIDE SEQUENCE</scope>
    <source>
        <strain evidence="2">KEN1</strain>
        <tissue evidence="2">Leaf</tissue>
    </source>
</reference>
<dbReference type="Gene3D" id="3.60.10.10">
    <property type="entry name" value="Endonuclease/exonuclease/phosphatase"/>
    <property type="match status" value="1"/>
</dbReference>
<name>A0AAW2UHW8_9LAMI</name>
<gene>
    <name evidence="2" type="ORF">Slati_3506200</name>
</gene>
<accession>A0AAW2UHW8</accession>
<organism evidence="2">
    <name type="scientific">Sesamum latifolium</name>
    <dbReference type="NCBI Taxonomy" id="2727402"/>
    <lineage>
        <taxon>Eukaryota</taxon>
        <taxon>Viridiplantae</taxon>
        <taxon>Streptophyta</taxon>
        <taxon>Embryophyta</taxon>
        <taxon>Tracheophyta</taxon>
        <taxon>Spermatophyta</taxon>
        <taxon>Magnoliopsida</taxon>
        <taxon>eudicotyledons</taxon>
        <taxon>Gunneridae</taxon>
        <taxon>Pentapetalae</taxon>
        <taxon>asterids</taxon>
        <taxon>lamiids</taxon>
        <taxon>Lamiales</taxon>
        <taxon>Pedaliaceae</taxon>
        <taxon>Sesamum</taxon>
    </lineage>
</organism>
<dbReference type="EMBL" id="JACGWN010000012">
    <property type="protein sequence ID" value="KAL0416743.1"/>
    <property type="molecule type" value="Genomic_DNA"/>
</dbReference>
<dbReference type="SUPFAM" id="SSF56219">
    <property type="entry name" value="DNase I-like"/>
    <property type="match status" value="1"/>
</dbReference>
<comment type="caution">
    <text evidence="2">The sequence shown here is derived from an EMBL/GenBank/DDBJ whole genome shotgun (WGS) entry which is preliminary data.</text>
</comment>
<feature type="region of interest" description="Disordered" evidence="1">
    <location>
        <begin position="1"/>
        <end position="21"/>
    </location>
</feature>
<evidence type="ECO:0000256" key="1">
    <source>
        <dbReference type="SAM" id="MobiDB-lite"/>
    </source>
</evidence>
<feature type="region of interest" description="Disordered" evidence="1">
    <location>
        <begin position="35"/>
        <end position="59"/>
    </location>
</feature>